<dbReference type="EMBL" id="FJOG01000001">
    <property type="protein sequence ID" value="CZR51279.1"/>
    <property type="molecule type" value="Genomic_DNA"/>
</dbReference>
<dbReference type="Proteomes" id="UP000184330">
    <property type="component" value="Unassembled WGS sequence"/>
</dbReference>
<reference evidence="2 3" key="1">
    <citation type="submission" date="2016-03" db="EMBL/GenBank/DDBJ databases">
        <authorList>
            <person name="Ploux O."/>
        </authorList>
    </citation>
    <scope>NUCLEOTIDE SEQUENCE [LARGE SCALE GENOMIC DNA]</scope>
    <source>
        <strain evidence="2 3">UAMH 11012</strain>
    </source>
</reference>
<sequence length="292" mass="33633">MDPDDLLLNRYVRAVARDSVLPDDPSWDDLQEEVVQFGIARARLQQRRIDVVNLFFEFRTQHRDELLRQSRARLLQPRDMTPSSSRKVRTGADEQRSSTDRKIDSGVYMDEVYQDSDTDADQEEVPVPRQPQPTLDGNNNPKRPTLMSIFLNQKWEGAAVSYCHEDESYISNRIVRRFSVEVVDKKIHATWTFDPKLGKTHHTQFIVIDDNDHDVIFGKLSEDEEFNRGQGVASSANSAEPVLGSCADPATASKRRVTEDWVDKSHPQETKMLTDLIVQLAHRIYMRDNRPP</sequence>
<evidence type="ECO:0000313" key="2">
    <source>
        <dbReference type="EMBL" id="CZR51279.1"/>
    </source>
</evidence>
<name>A0A1L7WEY6_9HELO</name>
<organism evidence="2 3">
    <name type="scientific">Phialocephala subalpina</name>
    <dbReference type="NCBI Taxonomy" id="576137"/>
    <lineage>
        <taxon>Eukaryota</taxon>
        <taxon>Fungi</taxon>
        <taxon>Dikarya</taxon>
        <taxon>Ascomycota</taxon>
        <taxon>Pezizomycotina</taxon>
        <taxon>Leotiomycetes</taxon>
        <taxon>Helotiales</taxon>
        <taxon>Mollisiaceae</taxon>
        <taxon>Phialocephala</taxon>
        <taxon>Phialocephala fortinii species complex</taxon>
    </lineage>
</organism>
<evidence type="ECO:0000313" key="3">
    <source>
        <dbReference type="Proteomes" id="UP000184330"/>
    </source>
</evidence>
<feature type="compositionally biased region" description="Basic and acidic residues" evidence="1">
    <location>
        <begin position="90"/>
        <end position="104"/>
    </location>
</feature>
<accession>A0A1L7WEY6</accession>
<feature type="compositionally biased region" description="Acidic residues" evidence="1">
    <location>
        <begin position="112"/>
        <end position="124"/>
    </location>
</feature>
<evidence type="ECO:0000256" key="1">
    <source>
        <dbReference type="SAM" id="MobiDB-lite"/>
    </source>
</evidence>
<proteinExistence type="predicted"/>
<protein>
    <submittedName>
        <fullName evidence="2">Uncharacterized protein</fullName>
    </submittedName>
</protein>
<feature type="region of interest" description="Disordered" evidence="1">
    <location>
        <begin position="70"/>
        <end position="143"/>
    </location>
</feature>
<dbReference type="AlphaFoldDB" id="A0A1L7WEY6"/>
<keyword evidence="3" id="KW-1185">Reference proteome</keyword>
<gene>
    <name evidence="2" type="ORF">PAC_01154</name>
</gene>
<dbReference type="OrthoDB" id="3591669at2759"/>